<dbReference type="GO" id="GO:0008194">
    <property type="term" value="F:UDP-glycosyltransferase activity"/>
    <property type="evidence" value="ECO:0007669"/>
    <property type="project" value="InterPro"/>
</dbReference>
<dbReference type="Pfam" id="PF00201">
    <property type="entry name" value="UDPGT"/>
    <property type="match status" value="1"/>
</dbReference>
<evidence type="ECO:0000256" key="2">
    <source>
        <dbReference type="ARBA" id="ARBA00022679"/>
    </source>
</evidence>
<keyword evidence="3" id="KW-0328">Glycosyltransferase</keyword>
<dbReference type="CDD" id="cd03784">
    <property type="entry name" value="GT1_Gtf-like"/>
    <property type="match status" value="1"/>
</dbReference>
<name>A0AAP0BXI4_9ASPA</name>
<dbReference type="FunFam" id="3.40.50.2000:FF:000060">
    <property type="entry name" value="Glycosyltransferase"/>
    <property type="match status" value="1"/>
</dbReference>
<gene>
    <name evidence="6" type="primary">SB20O07.14</name>
    <name evidence="6" type="ORF">KSP39_PZI004809</name>
</gene>
<accession>A0AAP0BXI4</accession>
<dbReference type="InterPro" id="IPR002213">
    <property type="entry name" value="UDP_glucos_trans"/>
</dbReference>
<proteinExistence type="inferred from homology"/>
<dbReference type="GO" id="GO:1901137">
    <property type="term" value="P:carbohydrate derivative biosynthetic process"/>
    <property type="evidence" value="ECO:0007669"/>
    <property type="project" value="UniProtKB-ARBA"/>
</dbReference>
<evidence type="ECO:0000256" key="3">
    <source>
        <dbReference type="RuleBase" id="RU003718"/>
    </source>
</evidence>
<dbReference type="InterPro" id="IPR058980">
    <property type="entry name" value="Glyco_transf_N"/>
</dbReference>
<sequence length="457" mass="50458">MGSENEQPKEIAVVMVPLPAQGHLNPLLHLSSQIAAGGIHVHYVSSATHNRQARHRFHGLNLAAAASHLHFHDLDFPSGPNPKPNPDNPVKFPTHLQPSFDATWAHLLPHLSSLLISLSPSHRRIALLVDSAMSFAIDAASAVQNAEAFAFHPSSAICSVCYLDQTEFDGGAAFRSFFSEGFLQFINRQRPMKNRVAGRLFNTCRWIEQKYLDRLSEKPVFSGQRIFAIGPLNPAVAAGRSEGGCLISWLDEQPAASVVYVSFGTTSTMSKEQVREIAAGLEASRQRFIWVRRDADRCDIFEDGEEQVVDFDLVEFEKRMEGKGKLVRGWAPQLEILAHPSIGGFLSHCGWNSCLEAMSSGVPILAWPMHSDQPANAFLVTEVLMTGIPVKKGTAEEELVTAETVRESLERLMAGGDEGKELRRRAREMGEKLRAAVKEGGSSKQDFDAFLDRIMRP</sequence>
<dbReference type="SUPFAM" id="SSF53756">
    <property type="entry name" value="UDP-Glycosyltransferase/glycogen phosphorylase"/>
    <property type="match status" value="1"/>
</dbReference>
<feature type="domain" description="Glycosyltransferase N-terminal" evidence="5">
    <location>
        <begin position="10"/>
        <end position="234"/>
    </location>
</feature>
<organism evidence="6 7">
    <name type="scientific">Platanthera zijinensis</name>
    <dbReference type="NCBI Taxonomy" id="2320716"/>
    <lineage>
        <taxon>Eukaryota</taxon>
        <taxon>Viridiplantae</taxon>
        <taxon>Streptophyta</taxon>
        <taxon>Embryophyta</taxon>
        <taxon>Tracheophyta</taxon>
        <taxon>Spermatophyta</taxon>
        <taxon>Magnoliopsida</taxon>
        <taxon>Liliopsida</taxon>
        <taxon>Asparagales</taxon>
        <taxon>Orchidaceae</taxon>
        <taxon>Orchidoideae</taxon>
        <taxon>Orchideae</taxon>
        <taxon>Orchidinae</taxon>
        <taxon>Platanthera</taxon>
    </lineage>
</organism>
<evidence type="ECO:0000256" key="1">
    <source>
        <dbReference type="ARBA" id="ARBA00009995"/>
    </source>
</evidence>
<dbReference type="AlphaFoldDB" id="A0AAP0BXI4"/>
<evidence type="ECO:0000259" key="5">
    <source>
        <dbReference type="Pfam" id="PF26168"/>
    </source>
</evidence>
<dbReference type="PANTHER" id="PTHR48044:SF22">
    <property type="entry name" value="GLYCOSYLTRANSFERASE"/>
    <property type="match status" value="1"/>
</dbReference>
<dbReference type="InterPro" id="IPR035595">
    <property type="entry name" value="UDP_glycos_trans_CS"/>
</dbReference>
<reference evidence="6 7" key="1">
    <citation type="journal article" date="2022" name="Nat. Plants">
        <title>Genomes of leafy and leafless Platanthera orchids illuminate the evolution of mycoheterotrophy.</title>
        <authorList>
            <person name="Li M.H."/>
            <person name="Liu K.W."/>
            <person name="Li Z."/>
            <person name="Lu H.C."/>
            <person name="Ye Q.L."/>
            <person name="Zhang D."/>
            <person name="Wang J.Y."/>
            <person name="Li Y.F."/>
            <person name="Zhong Z.M."/>
            <person name="Liu X."/>
            <person name="Yu X."/>
            <person name="Liu D.K."/>
            <person name="Tu X.D."/>
            <person name="Liu B."/>
            <person name="Hao Y."/>
            <person name="Liao X.Y."/>
            <person name="Jiang Y.T."/>
            <person name="Sun W.H."/>
            <person name="Chen J."/>
            <person name="Chen Y.Q."/>
            <person name="Ai Y."/>
            <person name="Zhai J.W."/>
            <person name="Wu S.S."/>
            <person name="Zhou Z."/>
            <person name="Hsiao Y.Y."/>
            <person name="Wu W.L."/>
            <person name="Chen Y.Y."/>
            <person name="Lin Y.F."/>
            <person name="Hsu J.L."/>
            <person name="Li C.Y."/>
            <person name="Wang Z.W."/>
            <person name="Zhao X."/>
            <person name="Zhong W.Y."/>
            <person name="Ma X.K."/>
            <person name="Ma L."/>
            <person name="Huang J."/>
            <person name="Chen G.Z."/>
            <person name="Huang M.Z."/>
            <person name="Huang L."/>
            <person name="Peng D.H."/>
            <person name="Luo Y.B."/>
            <person name="Zou S.Q."/>
            <person name="Chen S.P."/>
            <person name="Lan S."/>
            <person name="Tsai W.C."/>
            <person name="Van de Peer Y."/>
            <person name="Liu Z.J."/>
        </authorList>
    </citation>
    <scope>NUCLEOTIDE SEQUENCE [LARGE SCALE GENOMIC DNA]</scope>
    <source>
        <strain evidence="6">Lor287</strain>
    </source>
</reference>
<dbReference type="PROSITE" id="PS00375">
    <property type="entry name" value="UDPGT"/>
    <property type="match status" value="1"/>
</dbReference>
<comment type="similarity">
    <text evidence="1 3">Belongs to the UDP-glycosyltransferase family.</text>
</comment>
<dbReference type="PANTHER" id="PTHR48044">
    <property type="entry name" value="GLYCOSYLTRANSFERASE"/>
    <property type="match status" value="1"/>
</dbReference>
<dbReference type="EC" id="2.4.1.-" evidence="4"/>
<dbReference type="Gene3D" id="3.40.50.2000">
    <property type="entry name" value="Glycogen Phosphorylase B"/>
    <property type="match status" value="2"/>
</dbReference>
<comment type="caution">
    <text evidence="6">The sequence shown here is derived from an EMBL/GenBank/DDBJ whole genome shotgun (WGS) entry which is preliminary data.</text>
</comment>
<dbReference type="Proteomes" id="UP001418222">
    <property type="component" value="Unassembled WGS sequence"/>
</dbReference>
<dbReference type="EMBL" id="JBBWWQ010000003">
    <property type="protein sequence ID" value="KAK8951784.1"/>
    <property type="molecule type" value="Genomic_DNA"/>
</dbReference>
<evidence type="ECO:0000256" key="4">
    <source>
        <dbReference type="RuleBase" id="RU362057"/>
    </source>
</evidence>
<evidence type="ECO:0000313" key="6">
    <source>
        <dbReference type="EMBL" id="KAK8951784.1"/>
    </source>
</evidence>
<keyword evidence="2 3" id="KW-0808">Transferase</keyword>
<dbReference type="Pfam" id="PF26168">
    <property type="entry name" value="Glyco_transf_N"/>
    <property type="match status" value="1"/>
</dbReference>
<keyword evidence="7" id="KW-1185">Reference proteome</keyword>
<protein>
    <recommendedName>
        <fullName evidence="4">Glycosyltransferase</fullName>
        <ecNumber evidence="4">2.4.1.-</ecNumber>
    </recommendedName>
</protein>
<evidence type="ECO:0000313" key="7">
    <source>
        <dbReference type="Proteomes" id="UP001418222"/>
    </source>
</evidence>